<dbReference type="Proteomes" id="UP000503003">
    <property type="component" value="Chromosome 1"/>
</dbReference>
<dbReference type="EMBL" id="CP049331">
    <property type="protein sequence ID" value="QIH40673.1"/>
    <property type="molecule type" value="Genomic_DNA"/>
</dbReference>
<reference evidence="1 2" key="1">
    <citation type="submission" date="2020-02" db="EMBL/GenBank/DDBJ databases">
        <title>A complete genome of a marine bacterium Vibrio sp. ZWAL4003 isolated from the mangrove sediment with the ability to degrade polysaccharides.</title>
        <authorList>
            <person name="Wu J."/>
            <person name="Qu W."/>
            <person name="Zeng R."/>
        </authorList>
    </citation>
    <scope>NUCLEOTIDE SEQUENCE [LARGE SCALE GENOMIC DNA]</scope>
    <source>
        <strain evidence="1 2">ZWAL4003</strain>
    </source>
</reference>
<dbReference type="KEGG" id="vzi:G5S32_01190"/>
<evidence type="ECO:0000313" key="2">
    <source>
        <dbReference type="Proteomes" id="UP000503003"/>
    </source>
</evidence>
<proteinExistence type="predicted"/>
<keyword evidence="2" id="KW-1185">Reference proteome</keyword>
<dbReference type="InterPro" id="IPR007446">
    <property type="entry name" value="PilP"/>
</dbReference>
<accession>A0A6G7CF29</accession>
<organism evidence="1 2">
    <name type="scientific">Vibrio ziniensis</name>
    <dbReference type="NCBI Taxonomy" id="2711221"/>
    <lineage>
        <taxon>Bacteria</taxon>
        <taxon>Pseudomonadati</taxon>
        <taxon>Pseudomonadota</taxon>
        <taxon>Gammaproteobacteria</taxon>
        <taxon>Vibrionales</taxon>
        <taxon>Vibrionaceae</taxon>
        <taxon>Vibrio</taxon>
    </lineage>
</organism>
<name>A0A6G7CF29_9VIBR</name>
<dbReference type="Gene3D" id="2.30.30.830">
    <property type="match status" value="1"/>
</dbReference>
<dbReference type="RefSeq" id="WP_165310111.1">
    <property type="nucleotide sequence ID" value="NZ_CP049331.1"/>
</dbReference>
<gene>
    <name evidence="1" type="ORF">G5S32_01190</name>
</gene>
<dbReference type="AlphaFoldDB" id="A0A6G7CF29"/>
<protein>
    <submittedName>
        <fullName evidence="1">Pilus assembly protein PilP</fullName>
    </submittedName>
</protein>
<dbReference type="Pfam" id="PF04351">
    <property type="entry name" value="PilP"/>
    <property type="match status" value="1"/>
</dbReference>
<evidence type="ECO:0000313" key="1">
    <source>
        <dbReference type="EMBL" id="QIH40673.1"/>
    </source>
</evidence>
<sequence length="178" mass="19944">MRNKFGCRLLLCIGMFGCQANEDSLTEYVGQVTFDSHKSIVPPNPRVPVEAFIYENTSSRQPFELPREAETQSQAVENKECNQPVTRIAKDPLEQFALSQLNFKGVISNGKSISALIQTTDGKLFYAEQGQYIGLNHGKITQISQSNLLISESIVDGSGCWQHRREKLALQQREHIDG</sequence>
<dbReference type="PIRSF" id="PIRSF016481">
    <property type="entry name" value="Pilus_assembly_PilP"/>
    <property type="match status" value="1"/>
</dbReference>